<dbReference type="STRING" id="1391627.SAMN05216464_109278"/>
<protein>
    <submittedName>
        <fullName evidence="1">Uncharacterized protein</fullName>
    </submittedName>
</protein>
<gene>
    <name evidence="1" type="ORF">SAMN05216464_109278</name>
</gene>
<reference evidence="1 2" key="1">
    <citation type="submission" date="2016-10" db="EMBL/GenBank/DDBJ databases">
        <authorList>
            <person name="de Groot N.N."/>
        </authorList>
    </citation>
    <scope>NUCLEOTIDE SEQUENCE [LARGE SCALE GENOMIC DNA]</scope>
    <source>
        <strain evidence="1 2">47C3B</strain>
    </source>
</reference>
<dbReference type="OrthoDB" id="662862at2"/>
<proteinExistence type="predicted"/>
<dbReference type="RefSeq" id="WP_091151745.1">
    <property type="nucleotide sequence ID" value="NZ_FNAI01000009.1"/>
</dbReference>
<sequence length="221" mass="25375">MKIELYNNKANRKVPGQSDSWKAKSSSWANTNDLYKEPSEAYSWLVVRGNTPRTAYIQDVFTDTVESEEITHLKNPITLKTAASTQPIWHESKFLGLLDNSFSLLIKEINDSKYILNQKIDSEDKNSGMYSSDSWIRGIKFIIKYANHVFSKEKQCILTPKIYHGPEGSIDFYWDYSHLNMLVNIPLHGDASFSLDDNGTNKINGFFNPDEPMFKFLPLAF</sequence>
<accession>A0A1G7FYS6</accession>
<keyword evidence="2" id="KW-1185">Reference proteome</keyword>
<name>A0A1G7FYS6_9SPHI</name>
<organism evidence="1 2">
    <name type="scientific">Mucilaginibacter pineti</name>
    <dbReference type="NCBI Taxonomy" id="1391627"/>
    <lineage>
        <taxon>Bacteria</taxon>
        <taxon>Pseudomonadati</taxon>
        <taxon>Bacteroidota</taxon>
        <taxon>Sphingobacteriia</taxon>
        <taxon>Sphingobacteriales</taxon>
        <taxon>Sphingobacteriaceae</taxon>
        <taxon>Mucilaginibacter</taxon>
    </lineage>
</organism>
<dbReference type="Proteomes" id="UP000199072">
    <property type="component" value="Unassembled WGS sequence"/>
</dbReference>
<dbReference type="AlphaFoldDB" id="A0A1G7FYS6"/>
<evidence type="ECO:0000313" key="2">
    <source>
        <dbReference type="Proteomes" id="UP000199072"/>
    </source>
</evidence>
<dbReference type="EMBL" id="FNAI01000009">
    <property type="protein sequence ID" value="SDE80952.1"/>
    <property type="molecule type" value="Genomic_DNA"/>
</dbReference>
<evidence type="ECO:0000313" key="1">
    <source>
        <dbReference type="EMBL" id="SDE80952.1"/>
    </source>
</evidence>